<protein>
    <recommendedName>
        <fullName evidence="4">DDH domain-containing protein</fullName>
    </recommendedName>
</protein>
<dbReference type="EMBL" id="UINC01054167">
    <property type="protein sequence ID" value="SVB71542.1"/>
    <property type="molecule type" value="Genomic_DNA"/>
</dbReference>
<evidence type="ECO:0000313" key="3">
    <source>
        <dbReference type="EMBL" id="SVB71542.1"/>
    </source>
</evidence>
<dbReference type="InterPro" id="IPR038763">
    <property type="entry name" value="DHH_sf"/>
</dbReference>
<dbReference type="Gene3D" id="3.90.1640.10">
    <property type="entry name" value="inorganic pyrophosphatase (n-terminal core)"/>
    <property type="match status" value="1"/>
</dbReference>
<reference evidence="3" key="1">
    <citation type="submission" date="2018-05" db="EMBL/GenBank/DDBJ databases">
        <authorList>
            <person name="Lanie J.A."/>
            <person name="Ng W.-L."/>
            <person name="Kazmierczak K.M."/>
            <person name="Andrzejewski T.M."/>
            <person name="Davidsen T.M."/>
            <person name="Wayne K.J."/>
            <person name="Tettelin H."/>
            <person name="Glass J.I."/>
            <person name="Rusch D."/>
            <person name="Podicherti R."/>
            <person name="Tsui H.-C.T."/>
            <person name="Winkler M.E."/>
        </authorList>
    </citation>
    <scope>NUCLEOTIDE SEQUENCE</scope>
</reference>
<dbReference type="PANTHER" id="PTHR47618">
    <property type="entry name" value="BIFUNCTIONAL OLIGORIBONUCLEASE AND PAP PHOSPHATASE NRNA"/>
    <property type="match status" value="1"/>
</dbReference>
<evidence type="ECO:0000259" key="2">
    <source>
        <dbReference type="Pfam" id="PF02272"/>
    </source>
</evidence>
<evidence type="ECO:0000259" key="1">
    <source>
        <dbReference type="Pfam" id="PF01368"/>
    </source>
</evidence>
<feature type="non-terminal residue" evidence="3">
    <location>
        <position position="1"/>
    </location>
</feature>
<dbReference type="Pfam" id="PF01368">
    <property type="entry name" value="DHH"/>
    <property type="match status" value="1"/>
</dbReference>
<dbReference type="SUPFAM" id="SSF64182">
    <property type="entry name" value="DHH phosphoesterases"/>
    <property type="match status" value="1"/>
</dbReference>
<dbReference type="Pfam" id="PF02272">
    <property type="entry name" value="DHHA1"/>
    <property type="match status" value="1"/>
</dbReference>
<dbReference type="InterPro" id="IPR003156">
    <property type="entry name" value="DHHA1_dom"/>
</dbReference>
<name>A0A382G9M1_9ZZZZ</name>
<dbReference type="InterPro" id="IPR051319">
    <property type="entry name" value="Oligoribo/pAp-PDE_c-di-AMP_PDE"/>
</dbReference>
<proteinExistence type="predicted"/>
<dbReference type="AlphaFoldDB" id="A0A382G9M1"/>
<gene>
    <name evidence="3" type="ORF">METZ01_LOCUS224396</name>
</gene>
<sequence>VSVTPPDISASDLDTTAQFLRSQSQLLITSHTNSDGDGIAGGLALMGLLRQLDVHGQMLLQDVPSDGYAHLDGWDAIVAVADADKNRHGCAVIVDCPSFDRIGRVGDHLRADATLLNIDHHQDNERFGTVNLVSDGVCSTCEMLYHLAVHMDLEIDRTIAEQLYTGILFDTGGFRYSLTTPTSLEVGADLVRRGARLDRIADQLYNNSTFDSVKLVGVAIESMQLHHEGRVATLSLTLEEMQRGNPEGAVNYGLLIKGVEVTALFKEESAGRYRISLRSREKVDVSAIAHIFGGGGHALAAGCQKEGSLEEVRSRIVAAIEPVLP</sequence>
<dbReference type="InterPro" id="IPR001667">
    <property type="entry name" value="DDH_dom"/>
</dbReference>
<organism evidence="3">
    <name type="scientific">marine metagenome</name>
    <dbReference type="NCBI Taxonomy" id="408172"/>
    <lineage>
        <taxon>unclassified sequences</taxon>
        <taxon>metagenomes</taxon>
        <taxon>ecological metagenomes</taxon>
    </lineage>
</organism>
<dbReference type="PANTHER" id="PTHR47618:SF1">
    <property type="entry name" value="BIFUNCTIONAL OLIGORIBONUCLEASE AND PAP PHOSPHATASE NRNA"/>
    <property type="match status" value="1"/>
</dbReference>
<evidence type="ECO:0008006" key="4">
    <source>
        <dbReference type="Google" id="ProtNLM"/>
    </source>
</evidence>
<feature type="domain" description="DHHA1" evidence="2">
    <location>
        <begin position="241"/>
        <end position="318"/>
    </location>
</feature>
<dbReference type="GO" id="GO:0003676">
    <property type="term" value="F:nucleic acid binding"/>
    <property type="evidence" value="ECO:0007669"/>
    <property type="project" value="InterPro"/>
</dbReference>
<dbReference type="Gene3D" id="3.10.310.30">
    <property type="match status" value="1"/>
</dbReference>
<feature type="domain" description="DDH" evidence="1">
    <location>
        <begin position="26"/>
        <end position="167"/>
    </location>
</feature>
<accession>A0A382G9M1</accession>